<gene>
    <name evidence="1" type="ORF">FDY95_02185</name>
</gene>
<keyword evidence="2" id="KW-1185">Reference proteome</keyword>
<comment type="caution">
    <text evidence="1">The sequence shown here is derived from an EMBL/GenBank/DDBJ whole genome shotgun (WGS) entry which is preliminary data.</text>
</comment>
<dbReference type="GO" id="GO:0005829">
    <property type="term" value="C:cytosol"/>
    <property type="evidence" value="ECO:0007669"/>
    <property type="project" value="TreeGrafter"/>
</dbReference>
<dbReference type="PANTHER" id="PTHR42866">
    <property type="entry name" value="3-DEOXY-MANNO-OCTULOSONATE CYTIDYLYLTRANSFERASE"/>
    <property type="match status" value="1"/>
</dbReference>
<organism evidence="1 2">
    <name type="scientific">Hymenobacter jeollabukensis</name>
    <dbReference type="NCBI Taxonomy" id="2025313"/>
    <lineage>
        <taxon>Bacteria</taxon>
        <taxon>Pseudomonadati</taxon>
        <taxon>Bacteroidota</taxon>
        <taxon>Cytophagia</taxon>
        <taxon>Cytophagales</taxon>
        <taxon>Hymenobacteraceae</taxon>
        <taxon>Hymenobacter</taxon>
    </lineage>
</organism>
<name>A0A5R8WXP0_9BACT</name>
<dbReference type="Proteomes" id="UP000305517">
    <property type="component" value="Unassembled WGS sequence"/>
</dbReference>
<dbReference type="OrthoDB" id="9815559at2"/>
<dbReference type="InterPro" id="IPR029044">
    <property type="entry name" value="Nucleotide-diphossugar_trans"/>
</dbReference>
<evidence type="ECO:0000313" key="2">
    <source>
        <dbReference type="Proteomes" id="UP000305517"/>
    </source>
</evidence>
<dbReference type="InterPro" id="IPR003329">
    <property type="entry name" value="Cytidylyl_trans"/>
</dbReference>
<evidence type="ECO:0008006" key="3">
    <source>
        <dbReference type="Google" id="ProtNLM"/>
    </source>
</evidence>
<dbReference type="RefSeq" id="WP_138075072.1">
    <property type="nucleotide sequence ID" value="NZ_VAJM01000001.1"/>
</dbReference>
<protein>
    <recommendedName>
        <fullName evidence="3">Spore coat biosynthesis protein F</fullName>
    </recommendedName>
</protein>
<reference evidence="1 2" key="1">
    <citation type="submission" date="2019-05" db="EMBL/GenBank/DDBJ databases">
        <title>Hymenobacter edaphi sp. nov., isolated from abandoned arsenic-contaminated farmland soil.</title>
        <authorList>
            <person name="Nie L."/>
        </authorList>
    </citation>
    <scope>NUCLEOTIDE SEQUENCE [LARGE SCALE GENOMIC DNA]</scope>
    <source>
        <strain evidence="1 2">1-3-3-8</strain>
    </source>
</reference>
<proteinExistence type="predicted"/>
<evidence type="ECO:0000313" key="1">
    <source>
        <dbReference type="EMBL" id="TLM96823.1"/>
    </source>
</evidence>
<dbReference type="PANTHER" id="PTHR42866:SF1">
    <property type="entry name" value="SPORE COAT POLYSACCHARIDE BIOSYNTHESIS PROTEIN SPSF"/>
    <property type="match status" value="1"/>
</dbReference>
<dbReference type="Gene3D" id="3.90.550.10">
    <property type="entry name" value="Spore Coat Polysaccharide Biosynthesis Protein SpsA, Chain A"/>
    <property type="match status" value="1"/>
</dbReference>
<dbReference type="EMBL" id="VAJM01000001">
    <property type="protein sequence ID" value="TLM96823.1"/>
    <property type="molecule type" value="Genomic_DNA"/>
</dbReference>
<dbReference type="Pfam" id="PF02348">
    <property type="entry name" value="CTP_transf_3"/>
    <property type="match status" value="1"/>
</dbReference>
<sequence length="245" mass="26329">MDHQVTRIGALLQARMGSMRLPGKALMPLPLGGPTTVLAQVLARAGRATTLHTTVVATSTLPADDVLATAAAALGAPVFRGDEADVLGRFQQAAVEHRLDVIVRLTGDNPALDPQYLDEAVRSHLAAAADYTLTTGLPLGTNLEIIGRAALDRAAAEARQPEEREHVTPYLRRHPELFRLQTLPLTAPGAPADLRLTLDYPSDYALLHLLFTTLPAGFGLAEVGQLLAAQPWLRFINHDNQQVKV</sequence>
<dbReference type="AlphaFoldDB" id="A0A5R8WXP0"/>
<accession>A0A5R8WXP0</accession>
<dbReference type="SUPFAM" id="SSF53448">
    <property type="entry name" value="Nucleotide-diphospho-sugar transferases"/>
    <property type="match status" value="1"/>
</dbReference>